<accession>A0A6H5J3K6</accession>
<dbReference type="Proteomes" id="UP000479190">
    <property type="component" value="Unassembled WGS sequence"/>
</dbReference>
<keyword evidence="1" id="KW-0040">ANK repeat</keyword>
<feature type="repeat" description="ANK" evidence="1">
    <location>
        <begin position="178"/>
        <end position="210"/>
    </location>
</feature>
<dbReference type="PANTHER" id="PTHR46224">
    <property type="entry name" value="ANKYRIN REPEAT FAMILY PROTEIN"/>
    <property type="match status" value="1"/>
</dbReference>
<dbReference type="OrthoDB" id="496981at2759"/>
<keyword evidence="3" id="KW-1185">Reference proteome</keyword>
<dbReference type="PANTHER" id="PTHR46224:SF64">
    <property type="entry name" value="IQ MOTIF AND ANKYRIN REPEAT DOMAIN-CONTAINING PROTEIN 1"/>
    <property type="match status" value="1"/>
</dbReference>
<dbReference type="PROSITE" id="PS50297">
    <property type="entry name" value="ANK_REP_REGION"/>
    <property type="match status" value="3"/>
</dbReference>
<evidence type="ECO:0000313" key="3">
    <source>
        <dbReference type="Proteomes" id="UP000479190"/>
    </source>
</evidence>
<dbReference type="SMART" id="SM00248">
    <property type="entry name" value="ANK"/>
    <property type="match status" value="4"/>
</dbReference>
<dbReference type="InterPro" id="IPR002110">
    <property type="entry name" value="Ankyrin_rpt"/>
</dbReference>
<dbReference type="SUPFAM" id="SSF48403">
    <property type="entry name" value="Ankyrin repeat"/>
    <property type="match status" value="1"/>
</dbReference>
<dbReference type="PROSITE" id="PS50088">
    <property type="entry name" value="ANK_REPEAT"/>
    <property type="match status" value="3"/>
</dbReference>
<dbReference type="EMBL" id="CADCXV010001472">
    <property type="protein sequence ID" value="CAB0044634.1"/>
    <property type="molecule type" value="Genomic_DNA"/>
</dbReference>
<feature type="repeat" description="ANK" evidence="1">
    <location>
        <begin position="144"/>
        <end position="176"/>
    </location>
</feature>
<dbReference type="InterPro" id="IPR036770">
    <property type="entry name" value="Ankyrin_rpt-contain_sf"/>
</dbReference>
<evidence type="ECO:0000256" key="1">
    <source>
        <dbReference type="PROSITE-ProRule" id="PRU00023"/>
    </source>
</evidence>
<protein>
    <submittedName>
        <fullName evidence="2">Uncharacterized protein</fullName>
    </submittedName>
</protein>
<sequence length="488" mass="56567">MSDDDSDDTFDNETDLEKLKRLRETVNWANEDERFEFLRQLFDLIDNWEDELPDLRDVLSKEEIDWLLAESASARTAGWSKGKQLIDFVARTGYKDEPRFDENGRPLLRYTTGLHWASIQMKYEPVPDLFEIYHRRDVNYTDDSGLTHFHVACKTGCLEVVQKFLELGQDPNCLVRETGESPLHHAVASRCEDVVRLLLDNGADPNLANAEGETPLHVCLRNSDDEGLTKLFFGIDDARRRIIQVDAPDKLGRTPLQWAVANLMPDVIDALLDRGADLSSFVFPTEDYFGHNSSQHLSETWENFHLRLASGALEAVERLEKRGYELDLSGATTIMHMFARYVLFDQSPKDEELDECCWYDDEKFANQSKDLMVIPSLSLYDLIRMRQEEAEILVTPGDYFRFACEDHEWLLRGRYRLACAMHLCEKLARRFFRRWALNCFLVLTSQRLPILCCDIVIEQLMNEDLYRICCAATGQKAHPLITMLYDDY</sequence>
<dbReference type="InterPro" id="IPR051616">
    <property type="entry name" value="Cul2-RING_E3_ligase_SR"/>
</dbReference>
<organism evidence="2 3">
    <name type="scientific">Trichogramma brassicae</name>
    <dbReference type="NCBI Taxonomy" id="86971"/>
    <lineage>
        <taxon>Eukaryota</taxon>
        <taxon>Metazoa</taxon>
        <taxon>Ecdysozoa</taxon>
        <taxon>Arthropoda</taxon>
        <taxon>Hexapoda</taxon>
        <taxon>Insecta</taxon>
        <taxon>Pterygota</taxon>
        <taxon>Neoptera</taxon>
        <taxon>Endopterygota</taxon>
        <taxon>Hymenoptera</taxon>
        <taxon>Apocrita</taxon>
        <taxon>Proctotrupomorpha</taxon>
        <taxon>Chalcidoidea</taxon>
        <taxon>Trichogrammatidae</taxon>
        <taxon>Trichogramma</taxon>
    </lineage>
</organism>
<dbReference type="AlphaFoldDB" id="A0A6H5J3K6"/>
<dbReference type="Gene3D" id="1.25.40.20">
    <property type="entry name" value="Ankyrin repeat-containing domain"/>
    <property type="match status" value="1"/>
</dbReference>
<feature type="repeat" description="ANK" evidence="1">
    <location>
        <begin position="251"/>
        <end position="279"/>
    </location>
</feature>
<reference evidence="2 3" key="1">
    <citation type="submission" date="2020-02" db="EMBL/GenBank/DDBJ databases">
        <authorList>
            <person name="Ferguson B K."/>
        </authorList>
    </citation>
    <scope>NUCLEOTIDE SEQUENCE [LARGE SCALE GENOMIC DNA]</scope>
</reference>
<dbReference type="PRINTS" id="PR01415">
    <property type="entry name" value="ANKYRIN"/>
</dbReference>
<dbReference type="Pfam" id="PF00023">
    <property type="entry name" value="Ank"/>
    <property type="match status" value="1"/>
</dbReference>
<proteinExistence type="predicted"/>
<evidence type="ECO:0000313" key="2">
    <source>
        <dbReference type="EMBL" id="CAB0044634.1"/>
    </source>
</evidence>
<dbReference type="Pfam" id="PF12796">
    <property type="entry name" value="Ank_2"/>
    <property type="match status" value="1"/>
</dbReference>
<name>A0A6H5J3K6_9HYME</name>
<gene>
    <name evidence="2" type="ORF">TBRA_LOCUS16222</name>
</gene>